<name>A0AAD1TQ17_PELCU</name>
<feature type="non-terminal residue" evidence="2">
    <location>
        <position position="1"/>
    </location>
</feature>
<feature type="compositionally biased region" description="Basic and acidic residues" evidence="1">
    <location>
        <begin position="1"/>
        <end position="15"/>
    </location>
</feature>
<proteinExistence type="predicted"/>
<feature type="compositionally biased region" description="Gly residues" evidence="1">
    <location>
        <begin position="17"/>
        <end position="27"/>
    </location>
</feature>
<gene>
    <name evidence="2" type="ORF">PECUL_23A002702</name>
</gene>
<sequence length="318" mass="34179">TSARRRGDGKGRRAEGPSGGRGKGASLGSGARPVRVGSAGGGPVVVVPLRFGKSGSSGESGSSVPRGGRRGRHGAVPYRHGQGTVAGGLAVGLSSGGDVGVAPEAMAAGGDKAELAGGIPDAARQHAYVSFAGPLGVHLKQDVKEKLWKGEFCEIFSLLPLEDFIDLKEEDKKDEKKEEEEKRKRYRKIPKSFGNWLRAFCVLASVLGEKSPGLCSSLFCYLDGIWEAYRTYGGLAWWRYDEQFRQRLAANPGMRWDQMDLPLWMKLMMAQKAGGGPDFGARCRAAFLLAFFGAFRVGELFTKVFRAGLDMDGMVEKG</sequence>
<evidence type="ECO:0000256" key="1">
    <source>
        <dbReference type="SAM" id="MobiDB-lite"/>
    </source>
</evidence>
<feature type="compositionally biased region" description="Low complexity" evidence="1">
    <location>
        <begin position="44"/>
        <end position="66"/>
    </location>
</feature>
<evidence type="ECO:0000313" key="3">
    <source>
        <dbReference type="Proteomes" id="UP001295444"/>
    </source>
</evidence>
<evidence type="ECO:0000313" key="2">
    <source>
        <dbReference type="EMBL" id="CAH2330349.1"/>
    </source>
</evidence>
<feature type="non-terminal residue" evidence="2">
    <location>
        <position position="318"/>
    </location>
</feature>
<protein>
    <submittedName>
        <fullName evidence="2">Uncharacterized protein</fullName>
    </submittedName>
</protein>
<dbReference type="EMBL" id="CAKOES020000570">
    <property type="protein sequence ID" value="CAH2330349.1"/>
    <property type="molecule type" value="Genomic_DNA"/>
</dbReference>
<feature type="compositionally biased region" description="Low complexity" evidence="1">
    <location>
        <begin position="28"/>
        <end position="37"/>
    </location>
</feature>
<accession>A0AAD1TQ17</accession>
<feature type="region of interest" description="Disordered" evidence="1">
    <location>
        <begin position="1"/>
        <end position="81"/>
    </location>
</feature>
<dbReference type="PANTHER" id="PTHR35558:SF1">
    <property type="entry name" value="ENDONUCLEASE_EXONUCLEASE_PHOSPHATASE DOMAIN-CONTAINING PROTEIN"/>
    <property type="match status" value="1"/>
</dbReference>
<dbReference type="AlphaFoldDB" id="A0AAD1TQ17"/>
<dbReference type="Proteomes" id="UP001295444">
    <property type="component" value="Unassembled WGS sequence"/>
</dbReference>
<keyword evidence="3" id="KW-1185">Reference proteome</keyword>
<reference evidence="2" key="1">
    <citation type="submission" date="2022-03" db="EMBL/GenBank/DDBJ databases">
        <authorList>
            <person name="Alioto T."/>
            <person name="Alioto T."/>
            <person name="Gomez Garrido J."/>
        </authorList>
    </citation>
    <scope>NUCLEOTIDE SEQUENCE</scope>
</reference>
<organism evidence="2 3">
    <name type="scientific">Pelobates cultripes</name>
    <name type="common">Western spadefoot toad</name>
    <dbReference type="NCBI Taxonomy" id="61616"/>
    <lineage>
        <taxon>Eukaryota</taxon>
        <taxon>Metazoa</taxon>
        <taxon>Chordata</taxon>
        <taxon>Craniata</taxon>
        <taxon>Vertebrata</taxon>
        <taxon>Euteleostomi</taxon>
        <taxon>Amphibia</taxon>
        <taxon>Batrachia</taxon>
        <taxon>Anura</taxon>
        <taxon>Pelobatoidea</taxon>
        <taxon>Pelobatidae</taxon>
        <taxon>Pelobates</taxon>
    </lineage>
</organism>
<dbReference type="PANTHER" id="PTHR35558">
    <property type="entry name" value="SGNH_HYDRO DOMAIN-CONTAINING PROTEIN"/>
    <property type="match status" value="1"/>
</dbReference>
<comment type="caution">
    <text evidence="2">The sequence shown here is derived from an EMBL/GenBank/DDBJ whole genome shotgun (WGS) entry which is preliminary data.</text>
</comment>